<evidence type="ECO:0000313" key="2">
    <source>
        <dbReference type="Proteomes" id="UP000636956"/>
    </source>
</evidence>
<reference evidence="1" key="2">
    <citation type="submission" date="2020-09" db="EMBL/GenBank/DDBJ databases">
        <authorList>
            <person name="Sun Q."/>
            <person name="Zhou Y."/>
        </authorList>
    </citation>
    <scope>NUCLEOTIDE SEQUENCE</scope>
    <source>
        <strain evidence="1">CGMCC 1.8984</strain>
    </source>
</reference>
<reference evidence="1" key="1">
    <citation type="journal article" date="2014" name="Int. J. Syst. Evol. Microbiol.">
        <title>Complete genome sequence of Corynebacterium casei LMG S-19264T (=DSM 44701T), isolated from a smear-ripened cheese.</title>
        <authorList>
            <consortium name="US DOE Joint Genome Institute (JGI-PGF)"/>
            <person name="Walter F."/>
            <person name="Albersmeier A."/>
            <person name="Kalinowski J."/>
            <person name="Ruckert C."/>
        </authorList>
    </citation>
    <scope>NUCLEOTIDE SEQUENCE</scope>
    <source>
        <strain evidence="1">CGMCC 1.8984</strain>
    </source>
</reference>
<dbReference type="EMBL" id="BMMD01000001">
    <property type="protein sequence ID" value="GGJ69546.1"/>
    <property type="molecule type" value="Genomic_DNA"/>
</dbReference>
<organism evidence="1 2">
    <name type="scientific">Agromyces bauzanensis</name>
    <dbReference type="NCBI Taxonomy" id="1308924"/>
    <lineage>
        <taxon>Bacteria</taxon>
        <taxon>Bacillati</taxon>
        <taxon>Actinomycetota</taxon>
        <taxon>Actinomycetes</taxon>
        <taxon>Micrococcales</taxon>
        <taxon>Microbacteriaceae</taxon>
        <taxon>Agromyces</taxon>
    </lineage>
</organism>
<evidence type="ECO:0000313" key="1">
    <source>
        <dbReference type="EMBL" id="GGJ69546.1"/>
    </source>
</evidence>
<keyword evidence="2" id="KW-1185">Reference proteome</keyword>
<protein>
    <submittedName>
        <fullName evidence="1">Uncharacterized protein</fullName>
    </submittedName>
</protein>
<proteinExistence type="predicted"/>
<comment type="caution">
    <text evidence="1">The sequence shown here is derived from an EMBL/GenBank/DDBJ whole genome shotgun (WGS) entry which is preliminary data.</text>
</comment>
<sequence>MAERPHDMTDLYLAPVVLGVEARLEELGTLSTDDLNFELILETNIEPQDTAERRKALIETVRRRVELHGWSLSLNERGLAVSHDDHTVVLGLPDNLREYLRD</sequence>
<gene>
    <name evidence="1" type="ORF">GCM10011372_04230</name>
</gene>
<dbReference type="RefSeq" id="WP_188741762.1">
    <property type="nucleotide sequence ID" value="NZ_BAABFW010000041.1"/>
</dbReference>
<name>A0A917UNA6_9MICO</name>
<accession>A0A917UNA6</accession>
<dbReference type="Proteomes" id="UP000636956">
    <property type="component" value="Unassembled WGS sequence"/>
</dbReference>
<dbReference type="AlphaFoldDB" id="A0A917UNA6"/>